<keyword evidence="13" id="KW-0472">Membrane</keyword>
<evidence type="ECO:0000256" key="18">
    <source>
        <dbReference type="ARBA" id="ARBA00049799"/>
    </source>
</evidence>
<dbReference type="CDD" id="cd14037">
    <property type="entry name" value="STKc_NAK_like"/>
    <property type="match status" value="1"/>
</dbReference>
<feature type="compositionally biased region" description="Low complexity" evidence="20">
    <location>
        <begin position="564"/>
        <end position="601"/>
    </location>
</feature>
<evidence type="ECO:0000256" key="12">
    <source>
        <dbReference type="ARBA" id="ARBA00023018"/>
    </source>
</evidence>
<evidence type="ECO:0000313" key="24">
    <source>
        <dbReference type="VGNC" id="VGNC:25443"/>
    </source>
</evidence>
<organism evidence="22 23">
    <name type="scientific">Bos taurus</name>
    <name type="common">Bovine</name>
    <dbReference type="NCBI Taxonomy" id="9913"/>
    <lineage>
        <taxon>Eukaryota</taxon>
        <taxon>Metazoa</taxon>
        <taxon>Chordata</taxon>
        <taxon>Craniata</taxon>
        <taxon>Vertebrata</taxon>
        <taxon>Euteleostomi</taxon>
        <taxon>Mammalia</taxon>
        <taxon>Eutheria</taxon>
        <taxon>Laurasiatheria</taxon>
        <taxon>Artiodactyla</taxon>
        <taxon>Ruminantia</taxon>
        <taxon>Pecora</taxon>
        <taxon>Bovidae</taxon>
        <taxon>Bovinae</taxon>
        <taxon>Bos</taxon>
    </lineage>
</organism>
<dbReference type="Gene3D" id="1.10.510.10">
    <property type="entry name" value="Transferase(Phosphotransferase) domain 1"/>
    <property type="match status" value="1"/>
</dbReference>
<sequence length="1088" mass="117360">MMKKFFDSRREQGGSGLGSGSSGGGGSTSGLGSGYIGRVFGIGRQQVTVDEVLAEGGFAIVFLVRTSNGMKCALKRMFVNNEHDLQVCKREIQIMRDLSGHKNIVGYIDSSINSVSSGDVWEVLILMDFCRGGQVVNLMNQRLQTGFTENEVLQIFCDTCEAVARLHQCKTPIIHRDLKVENILLHDRGHYVLCDFGSATNKFQNPQTEGVNAVEDEIKKYTTLSYRAPEMVNLYSGKVITTKADIWALGCLLYKLCYFTLPFGESQVAICDGNFTIPDNSRYSQDMHCLIRYMLEPDPDKRPDIYQVSYFSFKLLKKECPIPNVQNSPIPTKLPEPVKASEAAAKKTQPKARLTDPIPTTETSIAPRQRPKAGQTQPNPGILPIQPALTPRKRATVQPPPQAAGSSNQPGLLASVPQPKTQPPPSQPLPQSQPKQPQAPPTSQQPPSAPAQALPTQAQATPQHQQQLFLKQQQQQQTAPPAQQPAGTFYQQPQQQAQAPQFQAVHPAAQQPVIAQFPVVSQGSSQQQLIQNFYQQQQQQQQLATALHQQQLLTQQAALQQKTTAAAAPQPQAQPAAAASPAPAQEPAIQAPVRQQPKVQTTPPPTIQGQKLGSLTPPSSPKAQRAGHRRILSDVTHSAVFGVPASKSTQLLQAAAAEASLNKSKSATTTPSGSPRASQQNVYNPSEGSTWNPFDDDNFSKLTAEELLNKDFAKLGEGLQREPISSPVITVEHFKESTGVKGLPLYPDPSRVPGTKTQNSLESDYLARDGPSSNSSFHSSEEEGTDLEGDMLDCSGSRPLLLESEEEDESCKPPQGKLGGATPFTQPEVTPAQAKASQGGRKNQFGALIQPIADGLGEPDVFATAPFRSSRIPADDIFAKAPFVSKGNVAPSQPEETDVFLRAPFTKKKGMEESTVAQSPAQEQSGLLSQTDDIPLLPGLDRAVYPSARAQYSMAGFAQPSNLPSHPVQAADHLDSISSRGSSLESGAHPNDRNKGPQPQKEAVSGPVAGKPFRPQSLSKYSRHYSPEDEPNPEAQPIAAYKIVSQTNKQSIAGSVSITSLASRTTELPAADPFALAPFPSKSGKQKP</sequence>
<keyword evidence="23" id="KW-1185">Reference proteome</keyword>
<dbReference type="GO" id="GO:0098793">
    <property type="term" value="C:presynapse"/>
    <property type="evidence" value="ECO:0007669"/>
    <property type="project" value="UniProtKB-SubCell"/>
</dbReference>
<keyword evidence="6" id="KW-0254">Endocytosis</keyword>
<dbReference type="GO" id="GO:0005524">
    <property type="term" value="F:ATP binding"/>
    <property type="evidence" value="ECO:0007669"/>
    <property type="project" value="UniProtKB-KW"/>
</dbReference>
<evidence type="ECO:0000256" key="2">
    <source>
        <dbReference type="ARBA" id="ARBA00012513"/>
    </source>
</evidence>
<dbReference type="FunFam" id="1.10.510.10:FF:000072">
    <property type="entry name" value="AP2 associated kinase 1"/>
    <property type="match status" value="1"/>
</dbReference>
<feature type="region of interest" description="Disordered" evidence="20">
    <location>
        <begin position="660"/>
        <end position="697"/>
    </location>
</feature>
<dbReference type="PANTHER" id="PTHR47907">
    <property type="entry name" value="PROTEIN KINASE DOMAIN-CONTAINING PROTEIN"/>
    <property type="match status" value="1"/>
</dbReference>
<reference evidence="22" key="1">
    <citation type="submission" date="2018-03" db="EMBL/GenBank/DDBJ databases">
        <title>ARS-UCD1.2.</title>
        <authorList>
            <person name="Rosen B.D."/>
            <person name="Bickhart D.M."/>
            <person name="Koren S."/>
            <person name="Schnabel R.D."/>
            <person name="Hall R."/>
            <person name="Zimin A."/>
            <person name="Dreischer C."/>
            <person name="Schultheiss S."/>
            <person name="Schroeder S.G."/>
            <person name="Elsik C.G."/>
            <person name="Couldrey C."/>
            <person name="Liu G.E."/>
            <person name="Van Tassell C.P."/>
            <person name="Phillippy A.M."/>
            <person name="Smith T.P.L."/>
            <person name="Medrano J.F."/>
        </authorList>
    </citation>
    <scope>NUCLEOTIDE SEQUENCE [LARGE SCALE GENOMIC DNA]</scope>
    <source>
        <strain evidence="22">Hereford</strain>
    </source>
</reference>
<comment type="function">
    <text evidence="19">Regulates clathrin-mediated endocytosis by phosphorylating the AP2M1/mu2 subunit of the adaptor protein complex 2 (AP-2) which ensures high affinity binding of AP-2 to cargo membrane proteins during the initial stages of endocytosis. Preferentially, may phosphorylate substrates on threonine residues. Regulates phosphorylation of other AP-2 subunits as well as AP-2 localization and AP-2-mediated internalization of ligand complexes. Phosphorylates NUMB and regulates its cellular localization, promoting NUMB localization to endosomes. Binds to and stabilizes the activated form of NOTCH1, increases its localization in endosomes and regulates its transcriptional activity.</text>
</comment>
<evidence type="ECO:0000313" key="22">
    <source>
        <dbReference type="Ensembl" id="ENSBTAP00000067669.1"/>
    </source>
</evidence>
<dbReference type="GO" id="GO:0004674">
    <property type="term" value="F:protein serine/threonine kinase activity"/>
    <property type="evidence" value="ECO:0007669"/>
    <property type="project" value="UniProtKB-KW"/>
</dbReference>
<evidence type="ECO:0000256" key="15">
    <source>
        <dbReference type="ARBA" id="ARBA00047899"/>
    </source>
</evidence>
<keyword evidence="12" id="KW-0770">Synapse</keyword>
<feature type="compositionally biased region" description="Polar residues" evidence="20">
    <location>
        <begin position="668"/>
        <end position="692"/>
    </location>
</feature>
<dbReference type="GO" id="GO:0005905">
    <property type="term" value="C:clathrin-coated pit"/>
    <property type="evidence" value="ECO:0007669"/>
    <property type="project" value="UniProtKB-SubCell"/>
</dbReference>
<dbReference type="Proteomes" id="UP000009136">
    <property type="component" value="Chromosome 11"/>
</dbReference>
<dbReference type="InterPro" id="IPR051744">
    <property type="entry name" value="AP2_assoc_SerThr_kinase"/>
</dbReference>
<evidence type="ECO:0000256" key="10">
    <source>
        <dbReference type="ARBA" id="ARBA00022840"/>
    </source>
</evidence>
<dbReference type="VEuPathDB" id="HostDB:ENSBTAG00000009343"/>
<evidence type="ECO:0000256" key="3">
    <source>
        <dbReference type="ARBA" id="ARBA00022481"/>
    </source>
</evidence>
<name>A0A3Q1MBL6_BOVIN</name>
<evidence type="ECO:0000256" key="20">
    <source>
        <dbReference type="SAM" id="MobiDB-lite"/>
    </source>
</evidence>
<feature type="region of interest" description="Disordered" evidence="20">
    <location>
        <begin position="975"/>
        <end position="1037"/>
    </location>
</feature>
<feature type="compositionally biased region" description="Acidic residues" evidence="20">
    <location>
        <begin position="782"/>
        <end position="791"/>
    </location>
</feature>
<keyword evidence="8" id="KW-0547">Nucleotide-binding</keyword>
<dbReference type="PROSITE" id="PS00108">
    <property type="entry name" value="PROTEIN_KINASE_ST"/>
    <property type="match status" value="1"/>
</dbReference>
<dbReference type="SMART" id="SM00220">
    <property type="entry name" value="S_TKc"/>
    <property type="match status" value="1"/>
</dbReference>
<feature type="region of interest" description="Disordered" evidence="20">
    <location>
        <begin position="564"/>
        <end position="629"/>
    </location>
</feature>
<keyword evidence="7" id="KW-0808">Transferase</keyword>
<feature type="region of interest" description="Disordered" evidence="20">
    <location>
        <begin position="327"/>
        <end position="507"/>
    </location>
</feature>
<accession>A0A3Q1MBL6</accession>
<reference evidence="22" key="3">
    <citation type="submission" date="2025-09" db="UniProtKB">
        <authorList>
            <consortium name="Ensembl"/>
        </authorList>
    </citation>
    <scope>IDENTIFICATION</scope>
    <source>
        <strain evidence="22">Hereford</strain>
    </source>
</reference>
<dbReference type="PANTHER" id="PTHR47907:SF3">
    <property type="entry name" value="AP2-ASSOCIATED PROTEIN KINASE 1"/>
    <property type="match status" value="1"/>
</dbReference>
<dbReference type="InterPro" id="IPR028182">
    <property type="entry name" value="BMP2K_C"/>
</dbReference>
<keyword evidence="9" id="KW-0418">Kinase</keyword>
<evidence type="ECO:0000256" key="13">
    <source>
        <dbReference type="ARBA" id="ARBA00023176"/>
    </source>
</evidence>
<keyword evidence="4" id="KW-0723">Serine/threonine-protein kinase</keyword>
<evidence type="ECO:0000256" key="1">
    <source>
        <dbReference type="ARBA" id="ARBA00004600"/>
    </source>
</evidence>
<comment type="subcellular location">
    <subcellularLocation>
        <location evidence="1">Membrane</location>
        <location evidence="1">Clathrin-coated pit</location>
    </subcellularLocation>
    <subcellularLocation>
        <location evidence="14">Presynapse</location>
    </subcellularLocation>
</comment>
<dbReference type="AlphaFoldDB" id="A0A3Q1MBL6"/>
<dbReference type="PROSITE" id="PS50011">
    <property type="entry name" value="PROTEIN_KINASE_DOM"/>
    <property type="match status" value="1"/>
</dbReference>
<gene>
    <name evidence="22 24" type="primary">AAK1</name>
</gene>
<dbReference type="InterPro" id="IPR011009">
    <property type="entry name" value="Kinase-like_dom_sf"/>
</dbReference>
<evidence type="ECO:0000256" key="4">
    <source>
        <dbReference type="ARBA" id="ARBA00022527"/>
    </source>
</evidence>
<dbReference type="VGNC" id="VGNC:25443">
    <property type="gene designation" value="AAK1"/>
</dbReference>
<keyword evidence="5" id="KW-0597">Phosphoprotein</keyword>
<evidence type="ECO:0000256" key="19">
    <source>
        <dbReference type="ARBA" id="ARBA00054570"/>
    </source>
</evidence>
<feature type="compositionally biased region" description="Pro residues" evidence="20">
    <location>
        <begin position="437"/>
        <end position="449"/>
    </location>
</feature>
<evidence type="ECO:0000256" key="11">
    <source>
        <dbReference type="ARBA" id="ARBA00022990"/>
    </source>
</evidence>
<evidence type="ECO:0000256" key="5">
    <source>
        <dbReference type="ARBA" id="ARBA00022553"/>
    </source>
</evidence>
<keyword evidence="11" id="KW-0007">Acetylation</keyword>
<dbReference type="SUPFAM" id="SSF56112">
    <property type="entry name" value="Protein kinase-like (PK-like)"/>
    <property type="match status" value="1"/>
</dbReference>
<dbReference type="EC" id="2.7.11.1" evidence="2"/>
<keyword evidence="13" id="KW-0168">Coated pit</keyword>
<comment type="catalytic activity">
    <reaction evidence="15">
        <text>L-threonyl-[protein] + ATP = O-phospho-L-threonyl-[protein] + ADP + H(+)</text>
        <dbReference type="Rhea" id="RHEA:46608"/>
        <dbReference type="Rhea" id="RHEA-COMP:11060"/>
        <dbReference type="Rhea" id="RHEA-COMP:11605"/>
        <dbReference type="ChEBI" id="CHEBI:15378"/>
        <dbReference type="ChEBI" id="CHEBI:30013"/>
        <dbReference type="ChEBI" id="CHEBI:30616"/>
        <dbReference type="ChEBI" id="CHEBI:61977"/>
        <dbReference type="ChEBI" id="CHEBI:456216"/>
        <dbReference type="EC" id="2.7.11.1"/>
    </reaction>
</comment>
<dbReference type="InterPro" id="IPR008271">
    <property type="entry name" value="Ser/Thr_kinase_AS"/>
</dbReference>
<evidence type="ECO:0000313" key="23">
    <source>
        <dbReference type="Proteomes" id="UP000009136"/>
    </source>
</evidence>
<feature type="domain" description="Protein kinase" evidence="21">
    <location>
        <begin position="47"/>
        <end position="316"/>
    </location>
</feature>
<evidence type="ECO:0000256" key="7">
    <source>
        <dbReference type="ARBA" id="ARBA00022679"/>
    </source>
</evidence>
<feature type="region of interest" description="Disordered" evidence="20">
    <location>
        <begin position="1"/>
        <end position="26"/>
    </location>
</feature>
<feature type="compositionally biased region" description="Polar residues" evidence="20">
    <location>
        <begin position="915"/>
        <end position="932"/>
    </location>
</feature>
<evidence type="ECO:0000259" key="21">
    <source>
        <dbReference type="PROSITE" id="PS50011"/>
    </source>
</evidence>
<evidence type="ECO:0000256" key="6">
    <source>
        <dbReference type="ARBA" id="ARBA00022583"/>
    </source>
</evidence>
<dbReference type="GeneTree" id="ENSGT00940000155968"/>
<dbReference type="Ensembl" id="ENSBTAT00000072554.2">
    <property type="protein sequence ID" value="ENSBTAP00000067669.1"/>
    <property type="gene ID" value="ENSBTAG00000009343.7"/>
</dbReference>
<dbReference type="OrthoDB" id="2018507at2759"/>
<evidence type="ECO:0000256" key="14">
    <source>
        <dbReference type="ARBA" id="ARBA00034106"/>
    </source>
</evidence>
<reference evidence="22" key="2">
    <citation type="submission" date="2025-08" db="UniProtKB">
        <authorList>
            <consortium name="Ensembl"/>
        </authorList>
    </citation>
    <scope>IDENTIFICATION</scope>
    <source>
        <strain evidence="22">Hereford</strain>
    </source>
</reference>
<feature type="compositionally biased region" description="Polar residues" evidence="20">
    <location>
        <begin position="607"/>
        <end position="617"/>
    </location>
</feature>
<proteinExistence type="predicted"/>
<feature type="compositionally biased region" description="Low complexity" evidence="20">
    <location>
        <begin position="976"/>
        <end position="986"/>
    </location>
</feature>
<comment type="catalytic activity">
    <reaction evidence="16">
        <text>L-seryl-[protein] + ATP = O-phospho-L-seryl-[protein] + ADP + H(+)</text>
        <dbReference type="Rhea" id="RHEA:17989"/>
        <dbReference type="Rhea" id="RHEA-COMP:9863"/>
        <dbReference type="Rhea" id="RHEA-COMP:11604"/>
        <dbReference type="ChEBI" id="CHEBI:15378"/>
        <dbReference type="ChEBI" id="CHEBI:29999"/>
        <dbReference type="ChEBI" id="CHEBI:30616"/>
        <dbReference type="ChEBI" id="CHEBI:83421"/>
        <dbReference type="ChEBI" id="CHEBI:456216"/>
        <dbReference type="EC" id="2.7.11.1"/>
    </reaction>
</comment>
<evidence type="ECO:0000256" key="16">
    <source>
        <dbReference type="ARBA" id="ARBA00048679"/>
    </source>
</evidence>
<dbReference type="Pfam" id="PF15282">
    <property type="entry name" value="BMP2K_C"/>
    <property type="match status" value="1"/>
</dbReference>
<keyword evidence="10" id="KW-0067">ATP-binding</keyword>
<keyword evidence="3" id="KW-0488">Methylation</keyword>
<dbReference type="Bgee" id="ENSBTAG00000009343">
    <property type="expression patterns" value="Expressed in retina and 109 other cell types or tissues"/>
</dbReference>
<feature type="region of interest" description="Disordered" evidence="20">
    <location>
        <begin position="910"/>
        <end position="939"/>
    </location>
</feature>
<evidence type="ECO:0000256" key="8">
    <source>
        <dbReference type="ARBA" id="ARBA00022741"/>
    </source>
</evidence>
<feature type="compositionally biased region" description="Gly residues" evidence="20">
    <location>
        <begin position="13"/>
        <end position="26"/>
    </location>
</feature>
<feature type="compositionally biased region" description="Basic and acidic residues" evidence="20">
    <location>
        <begin position="1"/>
        <end position="12"/>
    </location>
</feature>
<dbReference type="GO" id="GO:0006897">
    <property type="term" value="P:endocytosis"/>
    <property type="evidence" value="ECO:0007669"/>
    <property type="project" value="UniProtKB-KW"/>
</dbReference>
<feature type="region of interest" description="Disordered" evidence="20">
    <location>
        <begin position="738"/>
        <end position="843"/>
    </location>
</feature>
<evidence type="ECO:0000256" key="17">
    <source>
        <dbReference type="ARBA" id="ARBA00049733"/>
    </source>
</evidence>
<protein>
    <recommendedName>
        <fullName evidence="17">AP2-associated protein kinase 1</fullName>
        <ecNumber evidence="2">2.7.11.1</ecNumber>
    </recommendedName>
    <alternativeName>
        <fullName evidence="18">Adaptor-associated kinase 1</fullName>
    </alternativeName>
</protein>
<dbReference type="InterPro" id="IPR000719">
    <property type="entry name" value="Prot_kinase_dom"/>
</dbReference>
<feature type="compositionally biased region" description="Low complexity" evidence="20">
    <location>
        <begin position="450"/>
        <end position="507"/>
    </location>
</feature>
<evidence type="ECO:0000256" key="9">
    <source>
        <dbReference type="ARBA" id="ARBA00022777"/>
    </source>
</evidence>
<dbReference type="Pfam" id="PF00069">
    <property type="entry name" value="Pkinase"/>
    <property type="match status" value="1"/>
</dbReference>